<dbReference type="InterPro" id="IPR029787">
    <property type="entry name" value="Nucleotide_cyclase"/>
</dbReference>
<gene>
    <name evidence="6" type="ORF">H8K36_10410</name>
</gene>
<keyword evidence="7" id="KW-1185">Reference proteome</keyword>
<feature type="domain" description="GGDEF" evidence="5">
    <location>
        <begin position="172"/>
        <end position="309"/>
    </location>
</feature>
<reference evidence="6" key="1">
    <citation type="submission" date="2020-08" db="EMBL/GenBank/DDBJ databases">
        <title>Novel species isolated from subtropical streams in China.</title>
        <authorList>
            <person name="Lu H."/>
        </authorList>
    </citation>
    <scope>NUCLEOTIDE SEQUENCE</scope>
    <source>
        <strain evidence="6">LX22W</strain>
    </source>
</reference>
<comment type="catalytic activity">
    <reaction evidence="2">
        <text>2 GTP = 3',3'-c-di-GMP + 2 diphosphate</text>
        <dbReference type="Rhea" id="RHEA:24898"/>
        <dbReference type="ChEBI" id="CHEBI:33019"/>
        <dbReference type="ChEBI" id="CHEBI:37565"/>
        <dbReference type="ChEBI" id="CHEBI:58805"/>
        <dbReference type="EC" id="2.7.7.65"/>
    </reaction>
</comment>
<dbReference type="NCBIfam" id="TIGR00254">
    <property type="entry name" value="GGDEF"/>
    <property type="match status" value="1"/>
</dbReference>
<feature type="domain" description="Response regulatory" evidence="4">
    <location>
        <begin position="14"/>
        <end position="129"/>
    </location>
</feature>
<evidence type="ECO:0000313" key="6">
    <source>
        <dbReference type="EMBL" id="MBC3881787.1"/>
    </source>
</evidence>
<dbReference type="Pfam" id="PF00990">
    <property type="entry name" value="GGDEF"/>
    <property type="match status" value="1"/>
</dbReference>
<dbReference type="Proteomes" id="UP000627446">
    <property type="component" value="Unassembled WGS sequence"/>
</dbReference>
<dbReference type="SMART" id="SM00448">
    <property type="entry name" value="REC"/>
    <property type="match status" value="1"/>
</dbReference>
<dbReference type="GO" id="GO:0052621">
    <property type="term" value="F:diguanylate cyclase activity"/>
    <property type="evidence" value="ECO:0007669"/>
    <property type="project" value="UniProtKB-EC"/>
</dbReference>
<dbReference type="Pfam" id="PF00072">
    <property type="entry name" value="Response_reg"/>
    <property type="match status" value="1"/>
</dbReference>
<dbReference type="GO" id="GO:0000160">
    <property type="term" value="P:phosphorelay signal transduction system"/>
    <property type="evidence" value="ECO:0007669"/>
    <property type="project" value="InterPro"/>
</dbReference>
<dbReference type="PANTHER" id="PTHR45138">
    <property type="entry name" value="REGULATORY COMPONENTS OF SENSORY TRANSDUCTION SYSTEM"/>
    <property type="match status" value="1"/>
</dbReference>
<dbReference type="InterPro" id="IPR000160">
    <property type="entry name" value="GGDEF_dom"/>
</dbReference>
<dbReference type="CDD" id="cd01949">
    <property type="entry name" value="GGDEF"/>
    <property type="match status" value="1"/>
</dbReference>
<accession>A0A923HMI5</accession>
<dbReference type="SUPFAM" id="SSF52172">
    <property type="entry name" value="CheY-like"/>
    <property type="match status" value="1"/>
</dbReference>
<feature type="modified residue" description="4-aspartylphosphate" evidence="3">
    <location>
        <position position="62"/>
    </location>
</feature>
<evidence type="ECO:0000259" key="4">
    <source>
        <dbReference type="PROSITE" id="PS50110"/>
    </source>
</evidence>
<dbReference type="InterPro" id="IPR050469">
    <property type="entry name" value="Diguanylate_Cyclase"/>
</dbReference>
<dbReference type="Gene3D" id="3.30.70.270">
    <property type="match status" value="1"/>
</dbReference>
<dbReference type="EMBL" id="JACOFZ010000003">
    <property type="protein sequence ID" value="MBC3881787.1"/>
    <property type="molecule type" value="Genomic_DNA"/>
</dbReference>
<evidence type="ECO:0000313" key="7">
    <source>
        <dbReference type="Proteomes" id="UP000627446"/>
    </source>
</evidence>
<dbReference type="PROSITE" id="PS50887">
    <property type="entry name" value="GGDEF"/>
    <property type="match status" value="1"/>
</dbReference>
<dbReference type="GO" id="GO:0043709">
    <property type="term" value="P:cell adhesion involved in single-species biofilm formation"/>
    <property type="evidence" value="ECO:0007669"/>
    <property type="project" value="TreeGrafter"/>
</dbReference>
<protein>
    <recommendedName>
        <fullName evidence="1">diguanylate cyclase</fullName>
        <ecNumber evidence="1">2.7.7.65</ecNumber>
    </recommendedName>
</protein>
<keyword evidence="3" id="KW-0597">Phosphoprotein</keyword>
<dbReference type="GO" id="GO:0005886">
    <property type="term" value="C:plasma membrane"/>
    <property type="evidence" value="ECO:0007669"/>
    <property type="project" value="TreeGrafter"/>
</dbReference>
<evidence type="ECO:0000256" key="3">
    <source>
        <dbReference type="PROSITE-ProRule" id="PRU00169"/>
    </source>
</evidence>
<dbReference type="PROSITE" id="PS50110">
    <property type="entry name" value="RESPONSE_REGULATORY"/>
    <property type="match status" value="1"/>
</dbReference>
<evidence type="ECO:0000259" key="5">
    <source>
        <dbReference type="PROSITE" id="PS50887"/>
    </source>
</evidence>
<dbReference type="InterPro" id="IPR043128">
    <property type="entry name" value="Rev_trsase/Diguanyl_cyclase"/>
</dbReference>
<dbReference type="InterPro" id="IPR001789">
    <property type="entry name" value="Sig_transdc_resp-reg_receiver"/>
</dbReference>
<name>A0A923HMI5_9BURK</name>
<evidence type="ECO:0000256" key="1">
    <source>
        <dbReference type="ARBA" id="ARBA00012528"/>
    </source>
</evidence>
<dbReference type="SMART" id="SM00267">
    <property type="entry name" value="GGDEF"/>
    <property type="match status" value="1"/>
</dbReference>
<dbReference type="Gene3D" id="3.40.50.2300">
    <property type="match status" value="1"/>
</dbReference>
<dbReference type="AlphaFoldDB" id="A0A923HMI5"/>
<evidence type="ECO:0000256" key="2">
    <source>
        <dbReference type="ARBA" id="ARBA00034247"/>
    </source>
</evidence>
<dbReference type="GO" id="GO:1902201">
    <property type="term" value="P:negative regulation of bacterial-type flagellum-dependent cell motility"/>
    <property type="evidence" value="ECO:0007669"/>
    <property type="project" value="TreeGrafter"/>
</dbReference>
<comment type="caution">
    <text evidence="6">The sequence shown here is derived from an EMBL/GenBank/DDBJ whole genome shotgun (WGS) entry which is preliminary data.</text>
</comment>
<organism evidence="6 7">
    <name type="scientific">Undibacterium nitidum</name>
    <dbReference type="NCBI Taxonomy" id="2762298"/>
    <lineage>
        <taxon>Bacteria</taxon>
        <taxon>Pseudomonadati</taxon>
        <taxon>Pseudomonadota</taxon>
        <taxon>Betaproteobacteria</taxon>
        <taxon>Burkholderiales</taxon>
        <taxon>Oxalobacteraceae</taxon>
        <taxon>Undibacterium</taxon>
    </lineage>
</organism>
<sequence length="315" mass="35109">MGNDGNFVTQARPRLLVVDDQPTNIQVLYQILANDYQVLMATSGKQALALCENKQPDLILLDLIMPDMDGYEVCQRLKKNTATKDIPIIFITAQTDESAEEKGLDLGAVDFISKPINPRIVRARVKTHLMLKAQSDLLRSWAYLDGLTGVHNRRYFDEHLNVEMGRAIRNNSAMSLVMLDVDFFKRYNDRYGHQAGDDCLRRVANSLKNSLMRPGDHIARYGGEEFVCLLPETGFAGAMQLAEQIRKEIIGQQIEHADSSVAPFVTVSLGIGTKPENIAGNASALMHLADTQLYKAKEFGRHRIFGAELNTSGKS</sequence>
<dbReference type="InterPro" id="IPR011006">
    <property type="entry name" value="CheY-like_superfamily"/>
</dbReference>
<dbReference type="PANTHER" id="PTHR45138:SF9">
    <property type="entry name" value="DIGUANYLATE CYCLASE DGCM-RELATED"/>
    <property type="match status" value="1"/>
</dbReference>
<dbReference type="CDD" id="cd19920">
    <property type="entry name" value="REC_PA4781-like"/>
    <property type="match status" value="1"/>
</dbReference>
<dbReference type="EC" id="2.7.7.65" evidence="1"/>
<proteinExistence type="predicted"/>
<dbReference type="SUPFAM" id="SSF55073">
    <property type="entry name" value="Nucleotide cyclase"/>
    <property type="match status" value="1"/>
</dbReference>
<dbReference type="FunFam" id="3.30.70.270:FF:000001">
    <property type="entry name" value="Diguanylate cyclase domain protein"/>
    <property type="match status" value="1"/>
</dbReference>